<dbReference type="InterPro" id="IPR038772">
    <property type="entry name" value="Sph/SMPD2-like"/>
</dbReference>
<name>A0A1M6G210_9FLAO</name>
<evidence type="ECO:0000313" key="4">
    <source>
        <dbReference type="EMBL" id="SHJ03924.1"/>
    </source>
</evidence>
<dbReference type="SUPFAM" id="SSF56219">
    <property type="entry name" value="DNase I-like"/>
    <property type="match status" value="1"/>
</dbReference>
<dbReference type="PANTHER" id="PTHR16320:SF23">
    <property type="entry name" value="SPHINGOMYELINASE C 1"/>
    <property type="match status" value="1"/>
</dbReference>
<dbReference type="STRING" id="415425.SAMN05444363_2470"/>
<dbReference type="GO" id="GO:0004767">
    <property type="term" value="F:sphingomyelin phosphodiesterase activity"/>
    <property type="evidence" value="ECO:0007669"/>
    <property type="project" value="InterPro"/>
</dbReference>
<dbReference type="InterPro" id="IPR005135">
    <property type="entry name" value="Endo/exonuclease/phosphatase"/>
</dbReference>
<dbReference type="RefSeq" id="WP_073311795.1">
    <property type="nucleotide sequence ID" value="NZ_FQZI01000004.1"/>
</dbReference>
<proteinExistence type="predicted"/>
<evidence type="ECO:0000256" key="2">
    <source>
        <dbReference type="ARBA" id="ARBA00022801"/>
    </source>
</evidence>
<dbReference type="InterPro" id="IPR036691">
    <property type="entry name" value="Endo/exonu/phosph_ase_sf"/>
</dbReference>
<organism evidence="4 5">
    <name type="scientific">Flavobacterium terrae</name>
    <dbReference type="NCBI Taxonomy" id="415425"/>
    <lineage>
        <taxon>Bacteria</taxon>
        <taxon>Pseudomonadati</taxon>
        <taxon>Bacteroidota</taxon>
        <taxon>Flavobacteriia</taxon>
        <taxon>Flavobacteriales</taxon>
        <taxon>Flavobacteriaceae</taxon>
        <taxon>Flavobacterium</taxon>
    </lineage>
</organism>
<evidence type="ECO:0000259" key="3">
    <source>
        <dbReference type="Pfam" id="PF03372"/>
    </source>
</evidence>
<dbReference type="AlphaFoldDB" id="A0A1M6G210"/>
<dbReference type="PANTHER" id="PTHR16320">
    <property type="entry name" value="SPHINGOMYELINASE FAMILY MEMBER"/>
    <property type="match status" value="1"/>
</dbReference>
<dbReference type="EMBL" id="FQZI01000004">
    <property type="protein sequence ID" value="SHJ03924.1"/>
    <property type="molecule type" value="Genomic_DNA"/>
</dbReference>
<keyword evidence="1" id="KW-0732">Signal</keyword>
<dbReference type="Gene3D" id="3.60.10.10">
    <property type="entry name" value="Endonuclease/exonuclease/phosphatase"/>
    <property type="match status" value="1"/>
</dbReference>
<dbReference type="Pfam" id="PF03372">
    <property type="entry name" value="Exo_endo_phos"/>
    <property type="match status" value="1"/>
</dbReference>
<dbReference type="GO" id="GO:0004519">
    <property type="term" value="F:endonuclease activity"/>
    <property type="evidence" value="ECO:0007669"/>
    <property type="project" value="UniProtKB-KW"/>
</dbReference>
<evidence type="ECO:0000313" key="5">
    <source>
        <dbReference type="Proteomes" id="UP000184488"/>
    </source>
</evidence>
<gene>
    <name evidence="4" type="ORF">SAMN05444363_2470</name>
</gene>
<feature type="domain" description="Endonuclease/exonuclease/phosphatase" evidence="3">
    <location>
        <begin position="45"/>
        <end position="324"/>
    </location>
</feature>
<keyword evidence="5" id="KW-1185">Reference proteome</keyword>
<protein>
    <submittedName>
        <fullName evidence="4">Metal-dependent hydrolase, endonuclease/exonuclease/phosphatase family</fullName>
    </submittedName>
</protein>
<dbReference type="InterPro" id="IPR017766">
    <property type="entry name" value="Sphingomyelinase/PLipase_C"/>
</dbReference>
<keyword evidence="4" id="KW-0540">Nuclease</keyword>
<dbReference type="OrthoDB" id="338539at2"/>
<sequence>MKKLFALFIFITLYSCSEDSFFSSSENLSSKTNRLSGTTETLSVMSYNVYQMPSIAPQYKSKERAAELYKYIINLGVNSPDVLVIEEGFNARFGDEFLAKIKTLYPYATPLLGLYCSSGGGTNLYPNNWDGYFGSCGNTIFHVNGGTIILSKYPIEKKYQLVFQNKINSIEGMSNRGVAYAVVVKNNKRYHIFGTHTASEQPGYPGRTTREKQFTEMRNFKNYFNIPVTEPVIYAGDMNVEYTLTSEYQNMLSILFGGINYSFNPIMQRGTYSNQNTVVQYQGYNNYNDTLDYIFYSKEHKLPAFEPVMQQFLAKYWGGDVSDHDPVYIQYTFNY</sequence>
<keyword evidence="4" id="KW-0255">Endonuclease</keyword>
<dbReference type="GO" id="GO:0005576">
    <property type="term" value="C:extracellular region"/>
    <property type="evidence" value="ECO:0007669"/>
    <property type="project" value="InterPro"/>
</dbReference>
<dbReference type="Proteomes" id="UP000184488">
    <property type="component" value="Unassembled WGS sequence"/>
</dbReference>
<accession>A0A1M6G210</accession>
<dbReference type="GO" id="GO:0004527">
    <property type="term" value="F:exonuclease activity"/>
    <property type="evidence" value="ECO:0007669"/>
    <property type="project" value="UniProtKB-KW"/>
</dbReference>
<evidence type="ECO:0000256" key="1">
    <source>
        <dbReference type="ARBA" id="ARBA00022729"/>
    </source>
</evidence>
<dbReference type="CDD" id="cd09078">
    <property type="entry name" value="nSMase"/>
    <property type="match status" value="1"/>
</dbReference>
<dbReference type="PROSITE" id="PS51257">
    <property type="entry name" value="PROKAR_LIPOPROTEIN"/>
    <property type="match status" value="1"/>
</dbReference>
<keyword evidence="4" id="KW-0269">Exonuclease</keyword>
<reference evidence="5" key="1">
    <citation type="submission" date="2016-11" db="EMBL/GenBank/DDBJ databases">
        <authorList>
            <person name="Varghese N."/>
            <person name="Submissions S."/>
        </authorList>
    </citation>
    <scope>NUCLEOTIDE SEQUENCE [LARGE SCALE GENOMIC DNA]</scope>
    <source>
        <strain evidence="5">DSM 18829</strain>
    </source>
</reference>
<keyword evidence="2 4" id="KW-0378">Hydrolase</keyword>